<gene>
    <name evidence="4" type="ORF">TCAP_00863</name>
</gene>
<feature type="compositionally biased region" description="Polar residues" evidence="2">
    <location>
        <begin position="799"/>
        <end position="814"/>
    </location>
</feature>
<dbReference type="GO" id="GO:0008270">
    <property type="term" value="F:zinc ion binding"/>
    <property type="evidence" value="ECO:0007669"/>
    <property type="project" value="InterPro"/>
</dbReference>
<dbReference type="STRING" id="45235.A0A2K3QNW0"/>
<feature type="compositionally biased region" description="Polar residues" evidence="2">
    <location>
        <begin position="566"/>
        <end position="575"/>
    </location>
</feature>
<evidence type="ECO:0000256" key="1">
    <source>
        <dbReference type="ARBA" id="ARBA00023242"/>
    </source>
</evidence>
<sequence length="860" mass="90941">MAASSSPSSLPQGFSVYQHALGAQLQFFPALGSQLLDDLINAYIPGPAAIGEKRADVSVDFLKYAQLTGQTFKFYPASVAASVAASPVTTSPSLDSANSSFNVSPVTPSWDWSAATSVSSRSSTQHQRPSKATTPSSRHRTATDVSSMPGMKILTKDGVDVTNSAPRGSKTKEQRDHAHLMRIIKACDSCRRKKLRCDPSHKKRAAAESSAEPAAAGAGPKPSKRQRTLTQVQSPPLQNRSSAPLAATVVDEFSSFSGLFDLDSFDYPILESLDAAALPSDPWEEFVQFPPMDIAEDYDLLLDPENYFSSQSCALSSSPSPFKVPTPQSQQERGAPAAADNGGDETLQITSPRYPFLDQSGSFGRDYTDFNLFSPKSSFSEDDHMLLISSSSSSLPSSKESLISEYPPPGYDVCCGGDGEVGGWDSSLASAEALRFSTGEDLGVIDYYDPGFERGESSNCVVSSCVEPTPGSAESLGGQVGICCAPGTAVLTREGSSSRVPDNVSTCLGVCGFGLARSAASEPPAIAVRDYVTATVTSAHGQDQPSVNVLYQQDLRMRPASHRSEAVSSYGTESGRQGLDTGGEQVTVSHVASTRGIFFEQPSAESPGLPSTSRGGEARHISLASPAALQTTSVDRLVDYVASRVVTRSPDLNHSATQQYVNVTVPSSAVSSASEGAANLNGLPDVNRVMCSVINSATSSQSHVSDQWSTRTASIDASSLESRLLNMTAVDQQVNAAQTSIESSTCGLALAFVAAAILFMLLIGRELTSALASVYMLGAMLLFAFEATAPAPTTPAPLDTTSRQPKGQSPPIKSNSDHFFENTWSIADLPGRSLAAVLSHVAQVSARTFRAFHVMTWLKW</sequence>
<comment type="caution">
    <text evidence="4">The sequence shown here is derived from an EMBL/GenBank/DDBJ whole genome shotgun (WGS) entry which is preliminary data.</text>
</comment>
<dbReference type="OrthoDB" id="4850804at2759"/>
<feature type="compositionally biased region" description="Polar residues" evidence="2">
    <location>
        <begin position="228"/>
        <end position="242"/>
    </location>
</feature>
<keyword evidence="3" id="KW-0812">Transmembrane</keyword>
<keyword evidence="1" id="KW-0539">Nucleus</keyword>
<organism evidence="4 5">
    <name type="scientific">Tolypocladium capitatum</name>
    <dbReference type="NCBI Taxonomy" id="45235"/>
    <lineage>
        <taxon>Eukaryota</taxon>
        <taxon>Fungi</taxon>
        <taxon>Dikarya</taxon>
        <taxon>Ascomycota</taxon>
        <taxon>Pezizomycotina</taxon>
        <taxon>Sordariomycetes</taxon>
        <taxon>Hypocreomycetidae</taxon>
        <taxon>Hypocreales</taxon>
        <taxon>Ophiocordycipitaceae</taxon>
        <taxon>Tolypocladium</taxon>
    </lineage>
</organism>
<dbReference type="Proteomes" id="UP000236621">
    <property type="component" value="Unassembled WGS sequence"/>
</dbReference>
<feature type="region of interest" description="Disordered" evidence="2">
    <location>
        <begin position="561"/>
        <end position="582"/>
    </location>
</feature>
<dbReference type="CDD" id="cd00067">
    <property type="entry name" value="GAL4"/>
    <property type="match status" value="1"/>
</dbReference>
<keyword evidence="3" id="KW-1133">Transmembrane helix</keyword>
<feature type="region of interest" description="Disordered" evidence="2">
    <location>
        <begin position="312"/>
        <end position="350"/>
    </location>
</feature>
<keyword evidence="3" id="KW-0472">Membrane</keyword>
<keyword evidence="5" id="KW-1185">Reference proteome</keyword>
<evidence type="ECO:0000256" key="2">
    <source>
        <dbReference type="SAM" id="MobiDB-lite"/>
    </source>
</evidence>
<reference evidence="4 5" key="1">
    <citation type="submission" date="2017-08" db="EMBL/GenBank/DDBJ databases">
        <title>Harnessing the power of phylogenomics to disentangle the directionality and signatures of interkingdom host jumping in the parasitic fungal genus Tolypocladium.</title>
        <authorList>
            <person name="Quandt C.A."/>
            <person name="Patterson W."/>
            <person name="Spatafora J.W."/>
        </authorList>
    </citation>
    <scope>NUCLEOTIDE SEQUENCE [LARGE SCALE GENOMIC DNA]</scope>
    <source>
        <strain evidence="4 5">CBS 113982</strain>
    </source>
</reference>
<feature type="transmembrane region" description="Helical" evidence="3">
    <location>
        <begin position="770"/>
        <end position="789"/>
    </location>
</feature>
<feature type="region of interest" description="Disordered" evidence="2">
    <location>
        <begin position="117"/>
        <end position="177"/>
    </location>
</feature>
<protein>
    <submittedName>
        <fullName evidence="4">Uncharacterized protein</fullName>
    </submittedName>
</protein>
<feature type="compositionally biased region" description="Low complexity" evidence="2">
    <location>
        <begin position="207"/>
        <end position="220"/>
    </location>
</feature>
<evidence type="ECO:0000313" key="5">
    <source>
        <dbReference type="Proteomes" id="UP000236621"/>
    </source>
</evidence>
<dbReference type="InterPro" id="IPR001138">
    <property type="entry name" value="Zn2Cys6_DnaBD"/>
</dbReference>
<proteinExistence type="predicted"/>
<feature type="transmembrane region" description="Helical" evidence="3">
    <location>
        <begin position="747"/>
        <end position="763"/>
    </location>
</feature>
<dbReference type="GO" id="GO:0000981">
    <property type="term" value="F:DNA-binding transcription factor activity, RNA polymerase II-specific"/>
    <property type="evidence" value="ECO:0007669"/>
    <property type="project" value="InterPro"/>
</dbReference>
<name>A0A2K3QNW0_9HYPO</name>
<feature type="compositionally biased region" description="Polar residues" evidence="2">
    <location>
        <begin position="125"/>
        <end position="136"/>
    </location>
</feature>
<evidence type="ECO:0000313" key="4">
    <source>
        <dbReference type="EMBL" id="PNY29220.1"/>
    </source>
</evidence>
<dbReference type="AlphaFoldDB" id="A0A2K3QNW0"/>
<feature type="region of interest" description="Disordered" evidence="2">
    <location>
        <begin position="794"/>
        <end position="816"/>
    </location>
</feature>
<feature type="region of interest" description="Disordered" evidence="2">
    <location>
        <begin position="195"/>
        <end position="243"/>
    </location>
</feature>
<evidence type="ECO:0000256" key="3">
    <source>
        <dbReference type="SAM" id="Phobius"/>
    </source>
</evidence>
<accession>A0A2K3QNW0</accession>
<dbReference type="EMBL" id="NRSZ01000140">
    <property type="protein sequence ID" value="PNY29220.1"/>
    <property type="molecule type" value="Genomic_DNA"/>
</dbReference>